<name>A0A9Q1AQJ0_9SAUR</name>
<evidence type="ECO:0000256" key="2">
    <source>
        <dbReference type="ARBA" id="ARBA00006371"/>
    </source>
</evidence>
<comment type="caution">
    <text evidence="7">The sequence shown here is derived from an EMBL/GenBank/DDBJ whole genome shotgun (WGS) entry which is preliminary data.</text>
</comment>
<comment type="subcellular location">
    <subcellularLocation>
        <location evidence="1">Membrane</location>
        <topology evidence="1">Multi-pass membrane protein</topology>
    </subcellularLocation>
</comment>
<accession>A0A9Q1AQJ0</accession>
<evidence type="ECO:0000313" key="8">
    <source>
        <dbReference type="Proteomes" id="UP001142489"/>
    </source>
</evidence>
<keyword evidence="3 6" id="KW-0812">Transmembrane</keyword>
<dbReference type="Pfam" id="PF06541">
    <property type="entry name" value="ABC_trans_CmpB"/>
    <property type="match status" value="1"/>
</dbReference>
<sequence>MGSAGEPLGPLYRWYIYAIHGYFSEVMFTALWAFIVDRDWKFQGVTSIWALFIYGTCALALERLYLRLKGHCGPLARGTLYTLCVYTWEFGTGYLLRLFNACPWDYSGFRYNLLGLVTLEYWPFWFAGSLLLEKVVIQHALRLRLVVAAQKPSGRRPAPRFQPKPK</sequence>
<organism evidence="7 8">
    <name type="scientific">Phrynocephalus forsythii</name>
    <dbReference type="NCBI Taxonomy" id="171643"/>
    <lineage>
        <taxon>Eukaryota</taxon>
        <taxon>Metazoa</taxon>
        <taxon>Chordata</taxon>
        <taxon>Craniata</taxon>
        <taxon>Vertebrata</taxon>
        <taxon>Euteleostomi</taxon>
        <taxon>Lepidosauria</taxon>
        <taxon>Squamata</taxon>
        <taxon>Bifurcata</taxon>
        <taxon>Unidentata</taxon>
        <taxon>Episquamata</taxon>
        <taxon>Toxicofera</taxon>
        <taxon>Iguania</taxon>
        <taxon>Acrodonta</taxon>
        <taxon>Agamidae</taxon>
        <taxon>Agaminae</taxon>
        <taxon>Phrynocephalus</taxon>
    </lineage>
</organism>
<evidence type="ECO:0000256" key="3">
    <source>
        <dbReference type="ARBA" id="ARBA00022692"/>
    </source>
</evidence>
<dbReference type="InterPro" id="IPR010540">
    <property type="entry name" value="CmpB_TMEM229"/>
</dbReference>
<feature type="transmembrane region" description="Helical" evidence="6">
    <location>
        <begin position="12"/>
        <end position="35"/>
    </location>
</feature>
<proteinExistence type="inferred from homology"/>
<keyword evidence="8" id="KW-1185">Reference proteome</keyword>
<keyword evidence="4 6" id="KW-1133">Transmembrane helix</keyword>
<keyword evidence="5 6" id="KW-0472">Membrane</keyword>
<feature type="transmembrane region" description="Helical" evidence="6">
    <location>
        <begin position="111"/>
        <end position="132"/>
    </location>
</feature>
<evidence type="ECO:0000256" key="4">
    <source>
        <dbReference type="ARBA" id="ARBA00022989"/>
    </source>
</evidence>
<dbReference type="Proteomes" id="UP001142489">
    <property type="component" value="Unassembled WGS sequence"/>
</dbReference>
<evidence type="ECO:0000313" key="7">
    <source>
        <dbReference type="EMBL" id="KAJ7303956.1"/>
    </source>
</evidence>
<evidence type="ECO:0000256" key="1">
    <source>
        <dbReference type="ARBA" id="ARBA00004141"/>
    </source>
</evidence>
<dbReference type="PANTHER" id="PTHR31746">
    <property type="entry name" value="TRANSMEMBRANE PROTEIN 229 FAMILY MEMBER"/>
    <property type="match status" value="1"/>
</dbReference>
<evidence type="ECO:0008006" key="9">
    <source>
        <dbReference type="Google" id="ProtNLM"/>
    </source>
</evidence>
<dbReference type="PANTHER" id="PTHR31746:SF3">
    <property type="entry name" value="TRANSMEMBRANE PROTEIN 229B"/>
    <property type="match status" value="1"/>
</dbReference>
<comment type="similarity">
    <text evidence="2">Belongs to the TMEM229 family.</text>
</comment>
<gene>
    <name evidence="7" type="ORF">JRQ81_011471</name>
</gene>
<evidence type="ECO:0000256" key="6">
    <source>
        <dbReference type="SAM" id="Phobius"/>
    </source>
</evidence>
<protein>
    <recommendedName>
        <fullName evidence="9">Transmembrane protein 229B</fullName>
    </recommendedName>
</protein>
<evidence type="ECO:0000256" key="5">
    <source>
        <dbReference type="ARBA" id="ARBA00023136"/>
    </source>
</evidence>
<dbReference type="AlphaFoldDB" id="A0A9Q1AQJ0"/>
<reference evidence="7" key="1">
    <citation type="journal article" date="2023" name="DNA Res.">
        <title>Chromosome-level genome assembly of Phrynocephalus forsythii using third-generation DNA sequencing and Hi-C analysis.</title>
        <authorList>
            <person name="Qi Y."/>
            <person name="Zhao W."/>
            <person name="Zhao Y."/>
            <person name="Niu C."/>
            <person name="Cao S."/>
            <person name="Zhang Y."/>
        </authorList>
    </citation>
    <scope>NUCLEOTIDE SEQUENCE</scope>
    <source>
        <tissue evidence="7">Muscle</tissue>
    </source>
</reference>
<dbReference type="EMBL" id="JAPFRF010000023">
    <property type="protein sequence ID" value="KAJ7303956.1"/>
    <property type="molecule type" value="Genomic_DNA"/>
</dbReference>
<feature type="transmembrane region" description="Helical" evidence="6">
    <location>
        <begin position="78"/>
        <end position="99"/>
    </location>
</feature>
<feature type="transmembrane region" description="Helical" evidence="6">
    <location>
        <begin position="47"/>
        <end position="66"/>
    </location>
</feature>
<dbReference type="OrthoDB" id="5946847at2759"/>
<dbReference type="GO" id="GO:0016020">
    <property type="term" value="C:membrane"/>
    <property type="evidence" value="ECO:0007669"/>
    <property type="project" value="UniProtKB-SubCell"/>
</dbReference>